<dbReference type="Pfam" id="PF03983">
    <property type="entry name" value="SHD1"/>
    <property type="match status" value="1"/>
</dbReference>
<feature type="chain" id="PRO_5021828526" description="SLA1 homology domain-containing protein" evidence="2">
    <location>
        <begin position="25"/>
        <end position="438"/>
    </location>
</feature>
<keyword evidence="5" id="KW-1185">Reference proteome</keyword>
<dbReference type="GO" id="GO:0043130">
    <property type="term" value="F:ubiquitin binding"/>
    <property type="evidence" value="ECO:0007669"/>
    <property type="project" value="InterPro"/>
</dbReference>
<feature type="region of interest" description="Disordered" evidence="1">
    <location>
        <begin position="89"/>
        <end position="108"/>
    </location>
</feature>
<accession>A0A517SNG2</accession>
<dbReference type="AlphaFoldDB" id="A0A517SNG2"/>
<dbReference type="OrthoDB" id="272786at2"/>
<reference evidence="4 5" key="1">
    <citation type="submission" date="2019-02" db="EMBL/GenBank/DDBJ databases">
        <title>Deep-cultivation of Planctomycetes and their phenomic and genomic characterization uncovers novel biology.</title>
        <authorList>
            <person name="Wiegand S."/>
            <person name="Jogler M."/>
            <person name="Boedeker C."/>
            <person name="Pinto D."/>
            <person name="Vollmers J."/>
            <person name="Rivas-Marin E."/>
            <person name="Kohn T."/>
            <person name="Peeters S.H."/>
            <person name="Heuer A."/>
            <person name="Rast P."/>
            <person name="Oberbeckmann S."/>
            <person name="Bunk B."/>
            <person name="Jeske O."/>
            <person name="Meyerdierks A."/>
            <person name="Storesund J.E."/>
            <person name="Kallscheuer N."/>
            <person name="Luecker S."/>
            <person name="Lage O.M."/>
            <person name="Pohl T."/>
            <person name="Merkel B.J."/>
            <person name="Hornburger P."/>
            <person name="Mueller R.-W."/>
            <person name="Bruemmer F."/>
            <person name="Labrenz M."/>
            <person name="Spormann A.M."/>
            <person name="Op den Camp H."/>
            <person name="Overmann J."/>
            <person name="Amann R."/>
            <person name="Jetten M.S.M."/>
            <person name="Mascher T."/>
            <person name="Medema M.H."/>
            <person name="Devos D.P."/>
            <person name="Kaster A.-K."/>
            <person name="Ovreas L."/>
            <person name="Rohde M."/>
            <person name="Galperin M.Y."/>
            <person name="Jogler C."/>
        </authorList>
    </citation>
    <scope>NUCLEOTIDE SEQUENCE [LARGE SCALE GENOMIC DNA]</scope>
    <source>
        <strain evidence="4 5">SV_7m_r</strain>
    </source>
</reference>
<feature type="domain" description="SLA1 homology" evidence="3">
    <location>
        <begin position="34"/>
        <end position="91"/>
    </location>
</feature>
<dbReference type="Gene3D" id="2.30.30.700">
    <property type="entry name" value="SLA1 homology domain 1"/>
    <property type="match status" value="1"/>
</dbReference>
<evidence type="ECO:0000259" key="3">
    <source>
        <dbReference type="Pfam" id="PF03983"/>
    </source>
</evidence>
<dbReference type="GO" id="GO:0030674">
    <property type="term" value="F:protein-macromolecule adaptor activity"/>
    <property type="evidence" value="ECO:0007669"/>
    <property type="project" value="InterPro"/>
</dbReference>
<dbReference type="GO" id="GO:0042802">
    <property type="term" value="F:identical protein binding"/>
    <property type="evidence" value="ECO:0007669"/>
    <property type="project" value="InterPro"/>
</dbReference>
<protein>
    <recommendedName>
        <fullName evidence="3">SLA1 homology domain-containing protein</fullName>
    </recommendedName>
</protein>
<dbReference type="Gene3D" id="2.130.10.10">
    <property type="entry name" value="YVTN repeat-like/Quinoprotein amine dehydrogenase"/>
    <property type="match status" value="1"/>
</dbReference>
<proteinExistence type="predicted"/>
<keyword evidence="2" id="KW-0732">Signal</keyword>
<dbReference type="Proteomes" id="UP000315003">
    <property type="component" value="Chromosome"/>
</dbReference>
<dbReference type="EMBL" id="CP036272">
    <property type="protein sequence ID" value="QDT57660.1"/>
    <property type="molecule type" value="Genomic_DNA"/>
</dbReference>
<dbReference type="InterPro" id="IPR011047">
    <property type="entry name" value="Quinoprotein_ADH-like_sf"/>
</dbReference>
<evidence type="ECO:0000313" key="4">
    <source>
        <dbReference type="EMBL" id="QDT57660.1"/>
    </source>
</evidence>
<evidence type="ECO:0000256" key="2">
    <source>
        <dbReference type="SAM" id="SignalP"/>
    </source>
</evidence>
<evidence type="ECO:0000256" key="1">
    <source>
        <dbReference type="SAM" id="MobiDB-lite"/>
    </source>
</evidence>
<feature type="signal peptide" evidence="2">
    <location>
        <begin position="1"/>
        <end position="24"/>
    </location>
</feature>
<sequence length="438" mass="47322" precursor="true">MQRQNRYATLLAILLLIACSSRLALGQSSDGPSGDMRTWTSADGNFTLKAEVISQARGSVVLEKEGGQRVTVETKKLSAADRSFLAKLARASSKKKKQKTTPPPEDPTKIKIVEMDIDGATIVPNLQWSANGQEVLALDQSGHLHKLSVLDGRSLDSLDLGGQGSWLSRCSLGLVAALKSTQEFCVVDPESMEIKHRHEASGINKVAGEPSSAVVFVTDGGGRDIYAVDARNGKVTGRVNAAPFHNAPKAWDGIRVNAHPSASGISQFQLIAAVPGGKYVLAADRSGIYKFAVSRRGLSIQEVGPSIASNPRRLEISPDGRFVALPSGGGNRSLAEHPDVGYGTYVYSVENLQKPVVGMTTGNSPRCLAIDPATGWFYAQNYDHHLVVVNDRGVKVAQHRLDNQKDSTRHILAHPDGNQLCVLTDKKLYYVRFESRYD</sequence>
<dbReference type="GO" id="GO:0008092">
    <property type="term" value="F:cytoskeletal protein binding"/>
    <property type="evidence" value="ECO:0007669"/>
    <property type="project" value="InterPro"/>
</dbReference>
<dbReference type="RefSeq" id="WP_145268291.1">
    <property type="nucleotide sequence ID" value="NZ_CP036272.1"/>
</dbReference>
<dbReference type="InterPro" id="IPR007131">
    <property type="entry name" value="SHD1"/>
</dbReference>
<dbReference type="SUPFAM" id="SSF50998">
    <property type="entry name" value="Quinoprotein alcohol dehydrogenase-like"/>
    <property type="match status" value="1"/>
</dbReference>
<gene>
    <name evidence="4" type="ORF">SV7mr_01430</name>
</gene>
<dbReference type="PROSITE" id="PS51257">
    <property type="entry name" value="PROKAR_LIPOPROTEIN"/>
    <property type="match status" value="1"/>
</dbReference>
<name>A0A517SNG2_9BACT</name>
<organism evidence="4 5">
    <name type="scientific">Stieleria bergensis</name>
    <dbReference type="NCBI Taxonomy" id="2528025"/>
    <lineage>
        <taxon>Bacteria</taxon>
        <taxon>Pseudomonadati</taxon>
        <taxon>Planctomycetota</taxon>
        <taxon>Planctomycetia</taxon>
        <taxon>Pirellulales</taxon>
        <taxon>Pirellulaceae</taxon>
        <taxon>Stieleria</taxon>
    </lineage>
</organism>
<evidence type="ECO:0000313" key="5">
    <source>
        <dbReference type="Proteomes" id="UP000315003"/>
    </source>
</evidence>
<dbReference type="InterPro" id="IPR015943">
    <property type="entry name" value="WD40/YVTN_repeat-like_dom_sf"/>
</dbReference>